<evidence type="ECO:0000313" key="2">
    <source>
        <dbReference type="EMBL" id="KNB16350.1"/>
    </source>
</evidence>
<feature type="region of interest" description="Disordered" evidence="1">
    <location>
        <begin position="166"/>
        <end position="240"/>
    </location>
</feature>
<dbReference type="Proteomes" id="UP000009097">
    <property type="component" value="Unassembled WGS sequence"/>
</dbReference>
<name>A0A0J9W0N3_FUSO4</name>
<evidence type="ECO:0000256" key="1">
    <source>
        <dbReference type="SAM" id="MobiDB-lite"/>
    </source>
</evidence>
<feature type="compositionally biased region" description="Polar residues" evidence="1">
    <location>
        <begin position="111"/>
        <end position="129"/>
    </location>
</feature>
<dbReference type="GeneID" id="28962339"/>
<feature type="compositionally biased region" description="Low complexity" evidence="1">
    <location>
        <begin position="183"/>
        <end position="205"/>
    </location>
</feature>
<accession>A0A0J9W0N3</accession>
<organism evidence="2 3">
    <name type="scientific">Fusarium oxysporum f. sp. lycopersici (strain 4287 / CBS 123668 / FGSC 9935 / NRRL 34936)</name>
    <name type="common">Fusarium vascular wilt of tomato</name>
    <dbReference type="NCBI Taxonomy" id="426428"/>
    <lineage>
        <taxon>Eukaryota</taxon>
        <taxon>Fungi</taxon>
        <taxon>Dikarya</taxon>
        <taxon>Ascomycota</taxon>
        <taxon>Pezizomycotina</taxon>
        <taxon>Sordariomycetes</taxon>
        <taxon>Hypocreomycetidae</taxon>
        <taxon>Hypocreales</taxon>
        <taxon>Nectriaceae</taxon>
        <taxon>Fusarium</taxon>
        <taxon>Fusarium oxysporum species complex</taxon>
    </lineage>
</organism>
<dbReference type="RefSeq" id="XP_018254395.1">
    <property type="nucleotide sequence ID" value="XM_018401979.1"/>
</dbReference>
<gene>
    <name evidence="2" type="ORF">FOXG_21633</name>
</gene>
<sequence>MNTNTPFTDSAIFEIDKESAAWHIGFMLSEPGFPLQQALDAFQLGLSLNADSDPCEESSKIWHVQDNYCPSPSLSSPDDGVLTPQSMDDAQQDVAILLRDCEILLTEHHSPLNSESEQDETLATQTLNKPQAAVEYTAESIETEPCWETDDSRNASGLISPGLRIIHRQTPSPGSPASTVEESPASSPEKSSTPPSSPSIISNSPTQVTTTDASDAPANEGEGRNGLVMDLQTKSPGSSGYSAIQVVIPSEPAQAPIYIDLTGEDEPSDGGIPASKPESEGRRKRKHGHERVHSEQLSSSQARKRPRTERNLEEDELRLRAKGIAWERGHERRHQTAYLDGHKWSSEEFMQDPECIIGMEVIVNNGNHQTLWLFKTGQTDGQDRVWEGDDAFGTYKVSFASKDIESMIGKDYRTVIKKYKYIEIDI</sequence>
<dbReference type="EMBL" id="DS231718">
    <property type="protein sequence ID" value="KNB16350.1"/>
    <property type="molecule type" value="Genomic_DNA"/>
</dbReference>
<dbReference type="KEGG" id="fox:FOXG_21633"/>
<dbReference type="OrthoDB" id="5038995at2759"/>
<dbReference type="VEuPathDB" id="FungiDB:FOXG_21633"/>
<reference evidence="2" key="2">
    <citation type="journal article" date="2010" name="Nature">
        <title>Comparative genomics reveals mobile pathogenicity chromosomes in Fusarium.</title>
        <authorList>
            <person name="Ma L.J."/>
            <person name="van der Does H.C."/>
            <person name="Borkovich K.A."/>
            <person name="Coleman J.J."/>
            <person name="Daboussi M.J."/>
            <person name="Di Pietro A."/>
            <person name="Dufresne M."/>
            <person name="Freitag M."/>
            <person name="Grabherr M."/>
            <person name="Henrissat B."/>
            <person name="Houterman P.M."/>
            <person name="Kang S."/>
            <person name="Shim W.B."/>
            <person name="Woloshuk C."/>
            <person name="Xie X."/>
            <person name="Xu J.R."/>
            <person name="Antoniw J."/>
            <person name="Baker S.E."/>
            <person name="Bluhm B.H."/>
            <person name="Breakspear A."/>
            <person name="Brown D.W."/>
            <person name="Butchko R.A."/>
            <person name="Chapman S."/>
            <person name="Coulson R."/>
            <person name="Coutinho P.M."/>
            <person name="Danchin E.G."/>
            <person name="Diener A."/>
            <person name="Gale L.R."/>
            <person name="Gardiner D.M."/>
            <person name="Goff S."/>
            <person name="Hammond-Kosack K.E."/>
            <person name="Hilburn K."/>
            <person name="Hua-Van A."/>
            <person name="Jonkers W."/>
            <person name="Kazan K."/>
            <person name="Kodira C.D."/>
            <person name="Koehrsen M."/>
            <person name="Kumar L."/>
            <person name="Lee Y.H."/>
            <person name="Li L."/>
            <person name="Manners J.M."/>
            <person name="Miranda-Saavedra D."/>
            <person name="Mukherjee M."/>
            <person name="Park G."/>
            <person name="Park J."/>
            <person name="Park S.Y."/>
            <person name="Proctor R.H."/>
            <person name="Regev A."/>
            <person name="Ruiz-Roldan M.C."/>
            <person name="Sain D."/>
            <person name="Sakthikumar S."/>
            <person name="Sykes S."/>
            <person name="Schwartz D.C."/>
            <person name="Turgeon B.G."/>
            <person name="Wapinski I."/>
            <person name="Yoder O."/>
            <person name="Young S."/>
            <person name="Zeng Q."/>
            <person name="Zhou S."/>
            <person name="Galagan J."/>
            <person name="Cuomo C.A."/>
            <person name="Kistler H.C."/>
            <person name="Rep M."/>
        </authorList>
    </citation>
    <scope>NUCLEOTIDE SEQUENCE [LARGE SCALE GENOMIC DNA]</scope>
    <source>
        <strain evidence="2">4287</strain>
    </source>
</reference>
<reference evidence="2" key="1">
    <citation type="submission" date="2007-04" db="EMBL/GenBank/DDBJ databases">
        <authorList>
            <consortium name="The Broad Institute Genome Sequencing Platform"/>
            <person name="Birren B."/>
            <person name="Lander E."/>
            <person name="Galagan J."/>
            <person name="Nusbaum C."/>
            <person name="Devon K."/>
            <person name="Ma L.-J."/>
            <person name="Jaffe D."/>
            <person name="Butler J."/>
            <person name="Alvarez P."/>
            <person name="Gnerre S."/>
            <person name="Grabherr M."/>
            <person name="Kleber M."/>
            <person name="Mauceli E."/>
            <person name="Brockman W."/>
            <person name="MacCallum I.A."/>
            <person name="Young S."/>
            <person name="LaButti K."/>
            <person name="DeCaprio D."/>
            <person name="Crawford M."/>
            <person name="Koehrsen M."/>
            <person name="Engels R."/>
            <person name="Montgomery P."/>
            <person name="Pearson M."/>
            <person name="Howarth C."/>
            <person name="Larson L."/>
            <person name="White J."/>
            <person name="O'Leary S."/>
            <person name="Kodira C."/>
            <person name="Zeng Q."/>
            <person name="Yandava C."/>
            <person name="Alvarado L."/>
            <person name="Kistler C."/>
            <person name="Shim W.-B."/>
            <person name="Kang S."/>
            <person name="Woloshuk C."/>
        </authorList>
    </citation>
    <scope>NUCLEOTIDE SEQUENCE</scope>
    <source>
        <strain evidence="2">4287</strain>
    </source>
</reference>
<evidence type="ECO:0000313" key="3">
    <source>
        <dbReference type="Proteomes" id="UP000009097"/>
    </source>
</evidence>
<proteinExistence type="predicted"/>
<feature type="compositionally biased region" description="Polar residues" evidence="1">
    <location>
        <begin position="169"/>
        <end position="181"/>
    </location>
</feature>
<feature type="region of interest" description="Disordered" evidence="1">
    <location>
        <begin position="261"/>
        <end position="314"/>
    </location>
</feature>
<dbReference type="AlphaFoldDB" id="A0A0J9W0N3"/>
<feature type="region of interest" description="Disordered" evidence="1">
    <location>
        <begin position="110"/>
        <end position="131"/>
    </location>
</feature>
<protein>
    <submittedName>
        <fullName evidence="2">Uncharacterized protein</fullName>
    </submittedName>
</protein>